<dbReference type="Gene3D" id="2.30.29.30">
    <property type="entry name" value="Pleckstrin-homology domain (PH domain)/Phosphotyrosine-binding domain (PTB)"/>
    <property type="match status" value="1"/>
</dbReference>
<dbReference type="InterPro" id="IPR001849">
    <property type="entry name" value="PH_domain"/>
</dbReference>
<proteinExistence type="predicted"/>
<dbReference type="OrthoDB" id="29641at2759"/>
<evidence type="ECO:0000313" key="5">
    <source>
        <dbReference type="Proteomes" id="UP000014680"/>
    </source>
</evidence>
<dbReference type="SUPFAM" id="SSF48065">
    <property type="entry name" value="DBL homology domain (DH-domain)"/>
    <property type="match status" value="1"/>
</dbReference>
<evidence type="ECO:0000259" key="2">
    <source>
        <dbReference type="PROSITE" id="PS50003"/>
    </source>
</evidence>
<feature type="coiled-coil region" evidence="1">
    <location>
        <begin position="119"/>
        <end position="205"/>
    </location>
</feature>
<dbReference type="Gene3D" id="1.20.900.10">
    <property type="entry name" value="Dbl homology (DH) domain"/>
    <property type="match status" value="1"/>
</dbReference>
<evidence type="ECO:0000313" key="4">
    <source>
        <dbReference type="EMBL" id="ELP87878.1"/>
    </source>
</evidence>
<dbReference type="PROSITE" id="PS50010">
    <property type="entry name" value="DH_2"/>
    <property type="match status" value="1"/>
</dbReference>
<dbReference type="InterPro" id="IPR035899">
    <property type="entry name" value="DBL_dom_sf"/>
</dbReference>
<feature type="domain" description="PH" evidence="2">
    <location>
        <begin position="704"/>
        <end position="828"/>
    </location>
</feature>
<dbReference type="GO" id="GO:0005085">
    <property type="term" value="F:guanyl-nucleotide exchange factor activity"/>
    <property type="evidence" value="ECO:0007669"/>
    <property type="project" value="InterPro"/>
</dbReference>
<dbReference type="PROSITE" id="PS50003">
    <property type="entry name" value="PH_DOMAIN"/>
    <property type="match status" value="1"/>
</dbReference>
<reference evidence="4 5" key="1">
    <citation type="submission" date="2012-10" db="EMBL/GenBank/DDBJ databases">
        <authorList>
            <person name="Zafar N."/>
            <person name="Inman J."/>
            <person name="Hall N."/>
            <person name="Lorenzi H."/>
            <person name="Caler E."/>
        </authorList>
    </citation>
    <scope>NUCLEOTIDE SEQUENCE [LARGE SCALE GENOMIC DNA]</scope>
    <source>
        <strain evidence="4 5">IP1</strain>
    </source>
</reference>
<keyword evidence="5" id="KW-1185">Reference proteome</keyword>
<gene>
    <name evidence="4" type="ORF">EIN_274650</name>
</gene>
<dbReference type="GeneID" id="14886882"/>
<dbReference type="InterPro" id="IPR000219">
    <property type="entry name" value="DH_dom"/>
</dbReference>
<accession>A0A0A1U4Q9</accession>
<sequence>MAEDVLNTKQAFDYWNKVEAEYLKTIKFIPQRPFRTPRELQIWIWKEIFQETKRFNVDEFISSLQIVKKMWETKDTTTTLTEDEQNDNKALTHFFEHEEVSQQKQVVSLTPEEIDTMPISEVNDRKEQLKELQQELQSLEIEIKKREDVVRERESAVLMCEVHFEEKSEELTRVTQQVKDAEDKLKALKKELDTTEKSLTSKMKDIKTKETDIQTKEKQVEEDGKILKIQIDEVQKIIARPGSLSRGLSMDLSNYATLTASAHNSNRTTPNLTPRLTRVMAQKEGEKKNFKIGKMRSPQSLDEKEKNEILQRSELFESKKEGELLNERGESTVERKERRDSEVGLKVRELMNQNFAQMVEITQLRDELEDSKQQCVRLSEAINTEDVLTKTKLKRELTDEEIDEFVGVFLNILSNKQKETRGILALAIYDSVKLDLPRSPNLNLRKSLNVKKKFQYSSQRPKSIGNEEIVNCGNKEVMMEDLYMTINQFRNDEYVYFRQLLEFFEIYIKAIKCVNKYIDFAKNIGGMLEKMMALSRNILRSVEKLVLENNVVTIGDILKPLIQDFEIYTLYFGGYQLFSKSFPQVEEDLEINKQVVLNISVYVNTQREIQKENFVPPVIDNPQSYLHLPITRLEEYLHFCKTTKKCLKTSQKDFTVVTECEEFLERIFTSATNLLRSTKSSNNVMTVEKSLRKSTGPLAIKRRKLVYFGLLIPIGDVFGAEKSIPRMCVLMNNLLLIAKVKMFKGLKVDDGYITRKFTGEQEWSIDDISEMTLIEEFRMGLTPPVTSLVVIDDKLKNVFLIIQNDVKLHLLAATEKNREKWMKYIDGL</sequence>
<dbReference type="OMA" id="INQFAND"/>
<evidence type="ECO:0000256" key="1">
    <source>
        <dbReference type="SAM" id="Coils"/>
    </source>
</evidence>
<evidence type="ECO:0008006" key="6">
    <source>
        <dbReference type="Google" id="ProtNLM"/>
    </source>
</evidence>
<feature type="domain" description="DH" evidence="3">
    <location>
        <begin position="481"/>
        <end position="674"/>
    </location>
</feature>
<name>A0A0A1U4Q9_ENTIV</name>
<keyword evidence="1" id="KW-0175">Coiled coil</keyword>
<dbReference type="InterPro" id="IPR011993">
    <property type="entry name" value="PH-like_dom_sf"/>
</dbReference>
<dbReference type="AlphaFoldDB" id="A0A0A1U4Q9"/>
<dbReference type="EMBL" id="KB206783">
    <property type="protein sequence ID" value="ELP87878.1"/>
    <property type="molecule type" value="Genomic_DNA"/>
</dbReference>
<dbReference type="Gene3D" id="1.10.287.1490">
    <property type="match status" value="1"/>
</dbReference>
<protein>
    <recommendedName>
        <fullName evidence="6">DH domain-containing protein</fullName>
    </recommendedName>
</protein>
<dbReference type="RefSeq" id="XP_004254649.1">
    <property type="nucleotide sequence ID" value="XM_004254601.1"/>
</dbReference>
<dbReference type="KEGG" id="eiv:EIN_274650"/>
<dbReference type="VEuPathDB" id="AmoebaDB:EIN_274650"/>
<dbReference type="Proteomes" id="UP000014680">
    <property type="component" value="Unassembled WGS sequence"/>
</dbReference>
<dbReference type="SUPFAM" id="SSF50729">
    <property type="entry name" value="PH domain-like"/>
    <property type="match status" value="1"/>
</dbReference>
<evidence type="ECO:0000259" key="3">
    <source>
        <dbReference type="PROSITE" id="PS50010"/>
    </source>
</evidence>
<organism evidence="4 5">
    <name type="scientific">Entamoeba invadens IP1</name>
    <dbReference type="NCBI Taxonomy" id="370355"/>
    <lineage>
        <taxon>Eukaryota</taxon>
        <taxon>Amoebozoa</taxon>
        <taxon>Evosea</taxon>
        <taxon>Archamoebae</taxon>
        <taxon>Mastigamoebida</taxon>
        <taxon>Entamoebidae</taxon>
        <taxon>Entamoeba</taxon>
    </lineage>
</organism>